<name>A0A0C1R0E5_9CLOT</name>
<gene>
    <name evidence="1" type="ORF">U732_1095</name>
</gene>
<proteinExistence type="predicted"/>
<dbReference type="RefSeq" id="WP_039631863.1">
    <property type="nucleotide sequence ID" value="NZ_AYSO01000015.1"/>
</dbReference>
<dbReference type="Pfam" id="PF04404">
    <property type="entry name" value="ERF"/>
    <property type="match status" value="1"/>
</dbReference>
<evidence type="ECO:0000313" key="1">
    <source>
        <dbReference type="EMBL" id="KIE46867.1"/>
    </source>
</evidence>
<dbReference type="InterPro" id="IPR007499">
    <property type="entry name" value="ERF_bacteria_virus"/>
</dbReference>
<reference evidence="1 2" key="1">
    <citation type="journal article" date="2015" name="Infect. Genet. Evol.">
        <title>Genomic sequences of six botulinum neurotoxin-producing strains representing three clostridial species illustrate the mobility and diversity of botulinum neurotoxin genes.</title>
        <authorList>
            <person name="Smith T.J."/>
            <person name="Hill K.K."/>
            <person name="Xie G."/>
            <person name="Foley B.T."/>
            <person name="Williamson C.H."/>
            <person name="Foster J.T."/>
            <person name="Johnson S.L."/>
            <person name="Chertkov O."/>
            <person name="Teshima H."/>
            <person name="Gibbons H.S."/>
            <person name="Johnsky L.A."/>
            <person name="Karavis M.A."/>
            <person name="Smith L.A."/>
        </authorList>
    </citation>
    <scope>NUCLEOTIDE SEQUENCE [LARGE SCALE GENOMIC DNA]</scope>
    <source>
        <strain evidence="1 2">CDC 2741</strain>
    </source>
</reference>
<dbReference type="OrthoDB" id="7068986at2"/>
<accession>A0A0C1R0E5</accession>
<sequence>MAENKEKKSMNIYQKRQECIVGLQKLKLKMTGENTYSHYKYYELGDFLPQLNQLMNENHLAAIFKYTNEEATLTIIDTDKIEDKIEFSTPIELTQLKGCNGMQNIGGTQTFARRYLYIMAFEISEPDTLNNAEVDEEAELKRKKIDPLKVKIIKDLIEKSNTDEANFCKWAKVKKVEDITNGNFNTCIEVLDKAVKKYEKENKISEINGVI</sequence>
<dbReference type="STRING" id="29341.RSJ17_14690"/>
<comment type="caution">
    <text evidence="1">The sequence shown here is derived from an EMBL/GenBank/DDBJ whole genome shotgun (WGS) entry which is preliminary data.</text>
</comment>
<keyword evidence="2" id="KW-1185">Reference proteome</keyword>
<dbReference type="Proteomes" id="UP000031366">
    <property type="component" value="Unassembled WGS sequence"/>
</dbReference>
<evidence type="ECO:0000313" key="2">
    <source>
        <dbReference type="Proteomes" id="UP000031366"/>
    </source>
</evidence>
<dbReference type="AlphaFoldDB" id="A0A0C1R0E5"/>
<organism evidence="1 2">
    <name type="scientific">Clostridium argentinense CDC 2741</name>
    <dbReference type="NCBI Taxonomy" id="1418104"/>
    <lineage>
        <taxon>Bacteria</taxon>
        <taxon>Bacillati</taxon>
        <taxon>Bacillota</taxon>
        <taxon>Clostridia</taxon>
        <taxon>Eubacteriales</taxon>
        <taxon>Clostridiaceae</taxon>
        <taxon>Clostridium</taxon>
    </lineage>
</organism>
<dbReference type="EMBL" id="AYSO01000015">
    <property type="protein sequence ID" value="KIE46867.1"/>
    <property type="molecule type" value="Genomic_DNA"/>
</dbReference>
<protein>
    <submittedName>
        <fullName evidence="1">ERF superfamily protein</fullName>
    </submittedName>
</protein>